<evidence type="ECO:0000313" key="3">
    <source>
        <dbReference type="Proteomes" id="UP000030104"/>
    </source>
</evidence>
<dbReference type="SUPFAM" id="SSF81301">
    <property type="entry name" value="Nucleotidyltransferase"/>
    <property type="match status" value="1"/>
</dbReference>
<dbReference type="GO" id="GO:0043634">
    <property type="term" value="P:polyadenylation-dependent ncRNA catabolic process"/>
    <property type="evidence" value="ECO:0007669"/>
    <property type="project" value="TreeGrafter"/>
</dbReference>
<dbReference type="OMA" id="LCIQDPT"/>
<dbReference type="OrthoDB" id="273917at2759"/>
<dbReference type="InterPro" id="IPR043519">
    <property type="entry name" value="NT_sf"/>
</dbReference>
<dbReference type="EMBL" id="JQGA01001498">
    <property type="protein sequence ID" value="KGO65460.1"/>
    <property type="molecule type" value="Genomic_DNA"/>
</dbReference>
<dbReference type="GO" id="GO:0031123">
    <property type="term" value="P:RNA 3'-end processing"/>
    <property type="evidence" value="ECO:0007669"/>
    <property type="project" value="TreeGrafter"/>
</dbReference>
<dbReference type="InterPro" id="IPR045862">
    <property type="entry name" value="Trf4-like"/>
</dbReference>
<dbReference type="AlphaFoldDB" id="A0A0A2KM84"/>
<proteinExistence type="predicted"/>
<sequence length="524" mass="58677">MVTSTPVSSFALKYPKAVMQLSRLPLRIRPSHLFRSFHSSVAAAKTPNVFANSLRKTLEAHRSTNRSRLIRKIYPIEDPAGLWRPEIPPESRADYQLPAEPTLPNSEYSPDTSDLVSRKRQKKRKRHVDISSHQSLINRHGENAIQPAGTGRPAQSPWLRNLELPRANAEITLDAEIRALDQYLTPRAQEQDRVEKLRGEIASLLNAVVPHAPRVIGSHRTGLVLAHSDLDFLLPYEDLPRSLERDRRPSPTRPQIQDAHIRLLRQVQRALQQTDIFGEQVKLSDKRNPSLSARHRPTGLLLQFYCGEGIPAITEYLQDYQAEYPALRPLYAVTRTLLEARDLFGSLQASIGPDALAMLIVAFLKMNHGRFPGPNNLGDQFLALLQFYGTQVDLQSIGVAVDPPGLFSADMLPVTPDADEPAHQRGQRSLISAKRTAASKRNFLVAQRLCIQDPTHYMNDLGRSCTRTSELQSAFAAAYQQLRHACDEWTGDGNIKSSSVLVTSLQANFDGLENVRNQLAYLSS</sequence>
<name>A0A0A2KM84_PENIT</name>
<organism evidence="2 3">
    <name type="scientific">Penicillium italicum</name>
    <name type="common">Blue mold</name>
    <dbReference type="NCBI Taxonomy" id="40296"/>
    <lineage>
        <taxon>Eukaryota</taxon>
        <taxon>Fungi</taxon>
        <taxon>Dikarya</taxon>
        <taxon>Ascomycota</taxon>
        <taxon>Pezizomycotina</taxon>
        <taxon>Eurotiomycetes</taxon>
        <taxon>Eurotiomycetidae</taxon>
        <taxon>Eurotiales</taxon>
        <taxon>Aspergillaceae</taxon>
        <taxon>Penicillium</taxon>
    </lineage>
</organism>
<comment type="caution">
    <text evidence="2">The sequence shown here is derived from an EMBL/GenBank/DDBJ whole genome shotgun (WGS) entry which is preliminary data.</text>
</comment>
<feature type="compositionally biased region" description="Basic residues" evidence="1">
    <location>
        <begin position="118"/>
        <end position="127"/>
    </location>
</feature>
<gene>
    <name evidence="2" type="ORF">PITC_079390</name>
</gene>
<dbReference type="SUPFAM" id="SSF81631">
    <property type="entry name" value="PAP/OAS1 substrate-binding domain"/>
    <property type="match status" value="1"/>
</dbReference>
<dbReference type="Gene3D" id="3.30.460.10">
    <property type="entry name" value="Beta Polymerase, domain 2"/>
    <property type="match status" value="1"/>
</dbReference>
<accession>A0A0A2KM84</accession>
<dbReference type="GO" id="GO:1990817">
    <property type="term" value="F:poly(A) RNA polymerase activity"/>
    <property type="evidence" value="ECO:0007669"/>
    <property type="project" value="InterPro"/>
</dbReference>
<dbReference type="GO" id="GO:0003729">
    <property type="term" value="F:mRNA binding"/>
    <property type="evidence" value="ECO:0007669"/>
    <property type="project" value="TreeGrafter"/>
</dbReference>
<dbReference type="PANTHER" id="PTHR23092:SF50">
    <property type="entry name" value="MTF2-LIKE C-TERMINAL DOMAIN-CONTAINING PROTEIN"/>
    <property type="match status" value="1"/>
</dbReference>
<dbReference type="HOGENOM" id="CLU_024447_1_0_1"/>
<feature type="compositionally biased region" description="Polar residues" evidence="1">
    <location>
        <begin position="103"/>
        <end position="115"/>
    </location>
</feature>
<keyword evidence="3" id="KW-1185">Reference proteome</keyword>
<dbReference type="PhylomeDB" id="A0A0A2KM84"/>
<dbReference type="Gene3D" id="1.10.1410.10">
    <property type="match status" value="1"/>
</dbReference>
<protein>
    <recommendedName>
        <fullName evidence="4">Polynucleotide adenylyltransferase</fullName>
    </recommendedName>
</protein>
<evidence type="ECO:0000256" key="1">
    <source>
        <dbReference type="SAM" id="MobiDB-lite"/>
    </source>
</evidence>
<reference evidence="2 3" key="1">
    <citation type="journal article" date="2015" name="Mol. Plant Microbe Interact.">
        <title>Genome, transcriptome, and functional analyses of Penicillium expansum provide new insights into secondary metabolism and pathogenicity.</title>
        <authorList>
            <person name="Ballester A.R."/>
            <person name="Marcet-Houben M."/>
            <person name="Levin E."/>
            <person name="Sela N."/>
            <person name="Selma-Lazaro C."/>
            <person name="Carmona L."/>
            <person name="Wisniewski M."/>
            <person name="Droby S."/>
            <person name="Gonzalez-Candelas L."/>
            <person name="Gabaldon T."/>
        </authorList>
    </citation>
    <scope>NUCLEOTIDE SEQUENCE [LARGE SCALE GENOMIC DNA]</scope>
    <source>
        <strain evidence="2 3">PHI-1</strain>
    </source>
</reference>
<evidence type="ECO:0000313" key="2">
    <source>
        <dbReference type="EMBL" id="KGO65460.1"/>
    </source>
</evidence>
<evidence type="ECO:0008006" key="4">
    <source>
        <dbReference type="Google" id="ProtNLM"/>
    </source>
</evidence>
<dbReference type="STRING" id="40296.A0A0A2KM84"/>
<feature type="region of interest" description="Disordered" evidence="1">
    <location>
        <begin position="85"/>
        <end position="156"/>
    </location>
</feature>
<dbReference type="GO" id="GO:0031499">
    <property type="term" value="C:TRAMP complex"/>
    <property type="evidence" value="ECO:0007669"/>
    <property type="project" value="TreeGrafter"/>
</dbReference>
<dbReference type="Proteomes" id="UP000030104">
    <property type="component" value="Unassembled WGS sequence"/>
</dbReference>
<dbReference type="PANTHER" id="PTHR23092">
    <property type="entry name" value="POLY(A) RNA POLYMERASE"/>
    <property type="match status" value="1"/>
</dbReference>
<dbReference type="GO" id="GO:0005730">
    <property type="term" value="C:nucleolus"/>
    <property type="evidence" value="ECO:0007669"/>
    <property type="project" value="TreeGrafter"/>
</dbReference>